<feature type="transmembrane region" description="Helical" evidence="1">
    <location>
        <begin position="427"/>
        <end position="445"/>
    </location>
</feature>
<keyword evidence="1" id="KW-1133">Transmembrane helix</keyword>
<dbReference type="InterPro" id="IPR029787">
    <property type="entry name" value="Nucleotide_cyclase"/>
</dbReference>
<feature type="domain" description="GGDEF" evidence="2">
    <location>
        <begin position="214"/>
        <end position="336"/>
    </location>
</feature>
<comment type="caution">
    <text evidence="3">The sequence shown here is derived from an EMBL/GenBank/DDBJ whole genome shotgun (WGS) entry which is preliminary data.</text>
</comment>
<dbReference type="GO" id="GO:0052621">
    <property type="term" value="F:diguanylate cyclase activity"/>
    <property type="evidence" value="ECO:0007669"/>
    <property type="project" value="TreeGrafter"/>
</dbReference>
<keyword evidence="1" id="KW-0472">Membrane</keyword>
<name>A0A8J3LND9_9ACTN</name>
<evidence type="ECO:0000313" key="3">
    <source>
        <dbReference type="EMBL" id="GIG74887.1"/>
    </source>
</evidence>
<feature type="domain" description="GGDEF" evidence="2">
    <location>
        <begin position="557"/>
        <end position="678"/>
    </location>
</feature>
<dbReference type="PANTHER" id="PTHR45138:SF9">
    <property type="entry name" value="DIGUANYLATE CYCLASE DGCM-RELATED"/>
    <property type="match status" value="1"/>
</dbReference>
<feature type="transmembrane region" description="Helical" evidence="1">
    <location>
        <begin position="369"/>
        <end position="388"/>
    </location>
</feature>
<sequence>MTAAPPYAASTAPNRRVRVIRRSNAYSAVGPVLAISYVVGTWGAPRRLLMLAVIGAMLSVAVFGSWQAERIARTRARVPLQFCGVVASLTGSAVLGLLDGGVASPIGALIPFSLIFLAILVPPRPFVAVAALGLVAYWTVVILGDPAPPGYPFAHTLAFGGIAYLCLRHSRVLASLRRRLAEISRIDPLTGCLNRRGFDERLEEELAKATLTGDSVTLILIDLDRFKEINDSYGHHVGDELLTWTARTLSAELGPHDAVGRIGGDEFAVILGGSDPGPSAVVGRLRGAIQDTTPASFGHASFPADASTIAELKHIADERVYADKATRDRPVPSAAAVEAAVTAFRGQVERQAPVAVSRLERRRNSIGDAGRLSVLNCIVGLLYAALFACGQPNWLGIAALSVLGGTLGLILLAAADWLSRSASARTIMSAMAAVLFVISGGTAYLDGGVSAPTGVGLLAAMPLLALGTRAKAVLPALGAASLLYLAVAYFGGASSDWYIVAHLLGAVAASLVCARQGAEAARRRALMSRLSRVDVLTGCLNRRGFEDSFTAFVASGRGATMLILDLDGFKQLNDSRGHAAGDELLAWVGQTLRDSVGGDDIVGRLGGDEFVVLVGVADATDVVGRLRETLAVRTPVSIGAAVLGRDGNDFDSLYASADARLYAEKAQRRGARTGLASL</sequence>
<gene>
    <name evidence="3" type="ORF">Pfl04_32910</name>
</gene>
<feature type="transmembrane region" description="Helical" evidence="1">
    <location>
        <begin position="126"/>
        <end position="144"/>
    </location>
</feature>
<evidence type="ECO:0000256" key="1">
    <source>
        <dbReference type="SAM" id="Phobius"/>
    </source>
</evidence>
<proteinExistence type="predicted"/>
<feature type="transmembrane region" description="Helical" evidence="1">
    <location>
        <begin position="104"/>
        <end position="121"/>
    </location>
</feature>
<dbReference type="PANTHER" id="PTHR45138">
    <property type="entry name" value="REGULATORY COMPONENTS OF SENSORY TRANSDUCTION SYSTEM"/>
    <property type="match status" value="1"/>
</dbReference>
<dbReference type="Gene3D" id="3.30.70.270">
    <property type="match status" value="2"/>
</dbReference>
<feature type="transmembrane region" description="Helical" evidence="1">
    <location>
        <begin position="451"/>
        <end position="467"/>
    </location>
</feature>
<dbReference type="AlphaFoldDB" id="A0A8J3LND9"/>
<dbReference type="NCBIfam" id="TIGR00254">
    <property type="entry name" value="GGDEF"/>
    <property type="match status" value="2"/>
</dbReference>
<evidence type="ECO:0000313" key="4">
    <source>
        <dbReference type="Proteomes" id="UP000653674"/>
    </source>
</evidence>
<dbReference type="InterPro" id="IPR000160">
    <property type="entry name" value="GGDEF_dom"/>
</dbReference>
<feature type="transmembrane region" description="Helical" evidence="1">
    <location>
        <begin position="497"/>
        <end position="514"/>
    </location>
</feature>
<feature type="transmembrane region" description="Helical" evidence="1">
    <location>
        <begin position="48"/>
        <end position="66"/>
    </location>
</feature>
<dbReference type="SUPFAM" id="SSF55073">
    <property type="entry name" value="Nucleotide cyclase"/>
    <property type="match status" value="2"/>
</dbReference>
<dbReference type="InterPro" id="IPR050469">
    <property type="entry name" value="Diguanylate_Cyclase"/>
</dbReference>
<reference evidence="3" key="1">
    <citation type="submission" date="2021-01" db="EMBL/GenBank/DDBJ databases">
        <title>Whole genome shotgun sequence of Planosporangium flavigriseum NBRC 105377.</title>
        <authorList>
            <person name="Komaki H."/>
            <person name="Tamura T."/>
        </authorList>
    </citation>
    <scope>NUCLEOTIDE SEQUENCE</scope>
    <source>
        <strain evidence="3">NBRC 105377</strain>
    </source>
</reference>
<dbReference type="InterPro" id="IPR043128">
    <property type="entry name" value="Rev_trsase/Diguanyl_cyclase"/>
</dbReference>
<dbReference type="EMBL" id="BONU01000023">
    <property type="protein sequence ID" value="GIG74887.1"/>
    <property type="molecule type" value="Genomic_DNA"/>
</dbReference>
<dbReference type="PROSITE" id="PS50887">
    <property type="entry name" value="GGDEF"/>
    <property type="match status" value="2"/>
</dbReference>
<feature type="transmembrane region" description="Helical" evidence="1">
    <location>
        <begin position="472"/>
        <end position="491"/>
    </location>
</feature>
<protein>
    <recommendedName>
        <fullName evidence="2">GGDEF domain-containing protein</fullName>
    </recommendedName>
</protein>
<organism evidence="3 4">
    <name type="scientific">Planosporangium flavigriseum</name>
    <dbReference type="NCBI Taxonomy" id="373681"/>
    <lineage>
        <taxon>Bacteria</taxon>
        <taxon>Bacillati</taxon>
        <taxon>Actinomycetota</taxon>
        <taxon>Actinomycetes</taxon>
        <taxon>Micromonosporales</taxon>
        <taxon>Micromonosporaceae</taxon>
        <taxon>Planosporangium</taxon>
    </lineage>
</organism>
<dbReference type="CDD" id="cd01949">
    <property type="entry name" value="GGDEF"/>
    <property type="match status" value="2"/>
</dbReference>
<dbReference type="Pfam" id="PF00990">
    <property type="entry name" value="GGDEF"/>
    <property type="match status" value="2"/>
</dbReference>
<accession>A0A8J3LND9</accession>
<feature type="transmembrane region" description="Helical" evidence="1">
    <location>
        <begin position="25"/>
        <end position="42"/>
    </location>
</feature>
<dbReference type="Proteomes" id="UP000653674">
    <property type="component" value="Unassembled WGS sequence"/>
</dbReference>
<feature type="transmembrane region" description="Helical" evidence="1">
    <location>
        <begin position="150"/>
        <end position="167"/>
    </location>
</feature>
<dbReference type="RefSeq" id="WP_168078867.1">
    <property type="nucleotide sequence ID" value="NZ_BAAAQJ010000006.1"/>
</dbReference>
<feature type="transmembrane region" description="Helical" evidence="1">
    <location>
        <begin position="78"/>
        <end position="98"/>
    </location>
</feature>
<feature type="transmembrane region" description="Helical" evidence="1">
    <location>
        <begin position="394"/>
        <end position="415"/>
    </location>
</feature>
<keyword evidence="4" id="KW-1185">Reference proteome</keyword>
<dbReference type="SMART" id="SM00267">
    <property type="entry name" value="GGDEF"/>
    <property type="match status" value="2"/>
</dbReference>
<evidence type="ECO:0000259" key="2">
    <source>
        <dbReference type="PROSITE" id="PS50887"/>
    </source>
</evidence>
<keyword evidence="1" id="KW-0812">Transmembrane</keyword>